<keyword evidence="4" id="KW-1185">Reference proteome</keyword>
<evidence type="ECO:0000256" key="1">
    <source>
        <dbReference type="SAM" id="MobiDB-lite"/>
    </source>
</evidence>
<feature type="compositionally biased region" description="Low complexity" evidence="1">
    <location>
        <begin position="65"/>
        <end position="77"/>
    </location>
</feature>
<reference evidence="3 4" key="1">
    <citation type="submission" date="2023-08" db="EMBL/GenBank/DDBJ databases">
        <title>The draft genome sequence of Paracraurococcus sp. LOR1-02.</title>
        <authorList>
            <person name="Kingkaew E."/>
            <person name="Tanasupawat S."/>
        </authorList>
    </citation>
    <scope>NUCLEOTIDE SEQUENCE [LARGE SCALE GENOMIC DNA]</scope>
    <source>
        <strain evidence="3 4">LOR1-02</strain>
    </source>
</reference>
<dbReference type="EMBL" id="JAUTWS010000012">
    <property type="protein sequence ID" value="MDO9709524.1"/>
    <property type="molecule type" value="Genomic_DNA"/>
</dbReference>
<feature type="chain" id="PRO_5045723634" description="YMGG-like Gly-zipper domain-containing protein" evidence="2">
    <location>
        <begin position="22"/>
        <end position="141"/>
    </location>
</feature>
<comment type="caution">
    <text evidence="3">The sequence shown here is derived from an EMBL/GenBank/DDBJ whole genome shotgun (WGS) entry which is preliminary data.</text>
</comment>
<proteinExistence type="predicted"/>
<evidence type="ECO:0000313" key="3">
    <source>
        <dbReference type="EMBL" id="MDO9709524.1"/>
    </source>
</evidence>
<feature type="signal peptide" evidence="2">
    <location>
        <begin position="1"/>
        <end position="21"/>
    </location>
</feature>
<gene>
    <name evidence="3" type="ORF">Q7A36_14320</name>
</gene>
<dbReference type="RefSeq" id="WP_305104392.1">
    <property type="nucleotide sequence ID" value="NZ_JAUTWS010000012.1"/>
</dbReference>
<feature type="compositionally biased region" description="Low complexity" evidence="1">
    <location>
        <begin position="114"/>
        <end position="124"/>
    </location>
</feature>
<name>A0ABT9E040_9PROT</name>
<organism evidence="3 4">
    <name type="scientific">Paracraurococcus lichenis</name>
    <dbReference type="NCBI Taxonomy" id="3064888"/>
    <lineage>
        <taxon>Bacteria</taxon>
        <taxon>Pseudomonadati</taxon>
        <taxon>Pseudomonadota</taxon>
        <taxon>Alphaproteobacteria</taxon>
        <taxon>Acetobacterales</taxon>
        <taxon>Roseomonadaceae</taxon>
        <taxon>Paracraurococcus</taxon>
    </lineage>
</organism>
<evidence type="ECO:0008006" key="5">
    <source>
        <dbReference type="Google" id="ProtNLM"/>
    </source>
</evidence>
<protein>
    <recommendedName>
        <fullName evidence="5">YMGG-like Gly-zipper domain-containing protein</fullName>
    </recommendedName>
</protein>
<sequence>MRMSTLWAPVLLAAMTGAALGQAPAFYPARGQSPQQQGQDLAACRSWAAQQTGTTPGAPASQPPARVGGRARGAAAGATAAAITGNDAGKGAAAGAVGGAAAQRGARRQDRRQAAAQQQQAGAAFDRAMAACMQGRGYTGQ</sequence>
<evidence type="ECO:0000256" key="2">
    <source>
        <dbReference type="SAM" id="SignalP"/>
    </source>
</evidence>
<keyword evidence="2" id="KW-0732">Signal</keyword>
<accession>A0ABT9E040</accession>
<feature type="region of interest" description="Disordered" evidence="1">
    <location>
        <begin position="30"/>
        <end position="77"/>
    </location>
</feature>
<feature type="region of interest" description="Disordered" evidence="1">
    <location>
        <begin position="98"/>
        <end position="124"/>
    </location>
</feature>
<dbReference type="Proteomes" id="UP001243009">
    <property type="component" value="Unassembled WGS sequence"/>
</dbReference>
<evidence type="ECO:0000313" key="4">
    <source>
        <dbReference type="Proteomes" id="UP001243009"/>
    </source>
</evidence>